<feature type="compositionally biased region" description="Basic and acidic residues" evidence="1">
    <location>
        <begin position="447"/>
        <end position="473"/>
    </location>
</feature>
<evidence type="ECO:0000259" key="2">
    <source>
        <dbReference type="Pfam" id="PF12572"/>
    </source>
</evidence>
<feature type="compositionally biased region" description="Basic and acidic residues" evidence="1">
    <location>
        <begin position="206"/>
        <end position="215"/>
    </location>
</feature>
<dbReference type="InterPro" id="IPR046331">
    <property type="entry name" value="GPAM1-like"/>
</dbReference>
<protein>
    <recommendedName>
        <fullName evidence="2">DUF3752 domain-containing protein</fullName>
    </recommendedName>
</protein>
<feature type="compositionally biased region" description="Basic residues" evidence="1">
    <location>
        <begin position="542"/>
        <end position="551"/>
    </location>
</feature>
<feature type="compositionally biased region" description="Basic and acidic residues" evidence="1">
    <location>
        <begin position="523"/>
        <end position="541"/>
    </location>
</feature>
<feature type="compositionally biased region" description="Basic and acidic residues" evidence="1">
    <location>
        <begin position="336"/>
        <end position="347"/>
    </location>
</feature>
<evidence type="ECO:0000313" key="4">
    <source>
        <dbReference type="Proteomes" id="UP001307889"/>
    </source>
</evidence>
<evidence type="ECO:0000256" key="1">
    <source>
        <dbReference type="SAM" id="MobiDB-lite"/>
    </source>
</evidence>
<proteinExistence type="predicted"/>
<reference evidence="3 4" key="1">
    <citation type="submission" date="2023-09" db="EMBL/GenBank/DDBJ databases">
        <title>Nesidiocoris tenuis whole genome shotgun sequence.</title>
        <authorList>
            <person name="Shibata T."/>
            <person name="Shimoda M."/>
            <person name="Kobayashi T."/>
            <person name="Uehara T."/>
        </authorList>
    </citation>
    <scope>NUCLEOTIDE SEQUENCE [LARGE SCALE GENOMIC DNA]</scope>
    <source>
        <strain evidence="3 4">Japan</strain>
    </source>
</reference>
<dbReference type="PANTHER" id="PTHR46370:SF1">
    <property type="entry name" value="GPALPP MOTIFS-CONTAINING PROTEIN 1"/>
    <property type="match status" value="1"/>
</dbReference>
<dbReference type="PANTHER" id="PTHR46370">
    <property type="entry name" value="GPALPP MOTIFS-CONTAINING PROTEIN 1"/>
    <property type="match status" value="1"/>
</dbReference>
<feature type="region of interest" description="Disordered" evidence="1">
    <location>
        <begin position="1"/>
        <end position="431"/>
    </location>
</feature>
<name>A0ABN7B146_9HEMI</name>
<feature type="compositionally biased region" description="Basic and acidic residues" evidence="1">
    <location>
        <begin position="57"/>
        <end position="77"/>
    </location>
</feature>
<feature type="compositionally biased region" description="Polar residues" evidence="1">
    <location>
        <begin position="294"/>
        <end position="305"/>
    </location>
</feature>
<feature type="compositionally biased region" description="Low complexity" evidence="1">
    <location>
        <begin position="254"/>
        <end position="263"/>
    </location>
</feature>
<feature type="compositionally biased region" description="Basic and acidic residues" evidence="1">
    <location>
        <begin position="25"/>
        <end position="36"/>
    </location>
</feature>
<sequence length="620" mass="71041">MTVGSCLARDVNSTMARGGGDSDEERERHDRFRSERTNSSLKPLSTVSASNTFSNRRQFDDRREGMRDFNRSSDDRRRRERSRSRGRRRSAERDQSLRQDKKYRDYEKPRRRRSDSAEINEHRRQYHKESKGSGSDDSRSRKYGRSSSDRRSGSLSSQDGRSKRTSRRSRSREYEKTKEDTFIKKFGGRRDLSSETHVIVDDVEYRDDTPSPDRSKPKKKKHEDKDKKKEKRRHDKKKKKKCSHKNSSDKESDALAVLDDSAAPRLDEVDDKEIYCPKLPPARREAPKILPTLPASSEESLPGNRSTDDVDKPKIGKMVSEAQEEFYGPKIPPKSKPTDVKCEEKSSPKTPRPQPADNGVHPPKDPPPERVYGPALPARAAVADVADEEASYGPALPPTLAKPKETPGSDEDSDDGGCYGPQPAGMGGRTLEELEIRAALIKKQLEIKEDGAADGPKKRETWMTELPDSRRADFGFGPRKFRAREGPDPSADRSSWTDTPEMKKTKEELARLGIDVTEDNDNDDSRRLGIELRDKEMEKKARQDKKKKKKDKSLLEMHQKKLKKKKKKELEEKGGKEERRPFNRETDLQTNRFDDAQKRSIIKKAQLLDSRFSRGESKFL</sequence>
<dbReference type="Pfam" id="PF12572">
    <property type="entry name" value="DUF3752"/>
    <property type="match status" value="1"/>
</dbReference>
<feature type="compositionally biased region" description="Low complexity" evidence="1">
    <location>
        <begin position="374"/>
        <end position="384"/>
    </location>
</feature>
<organism evidence="3 4">
    <name type="scientific">Nesidiocoris tenuis</name>
    <dbReference type="NCBI Taxonomy" id="355587"/>
    <lineage>
        <taxon>Eukaryota</taxon>
        <taxon>Metazoa</taxon>
        <taxon>Ecdysozoa</taxon>
        <taxon>Arthropoda</taxon>
        <taxon>Hexapoda</taxon>
        <taxon>Insecta</taxon>
        <taxon>Pterygota</taxon>
        <taxon>Neoptera</taxon>
        <taxon>Paraneoptera</taxon>
        <taxon>Hemiptera</taxon>
        <taxon>Heteroptera</taxon>
        <taxon>Panheteroptera</taxon>
        <taxon>Cimicomorpha</taxon>
        <taxon>Miridae</taxon>
        <taxon>Dicyphina</taxon>
        <taxon>Nesidiocoris</taxon>
    </lineage>
</organism>
<dbReference type="InterPro" id="IPR022226">
    <property type="entry name" value="DUF3752"/>
</dbReference>
<feature type="compositionally biased region" description="Basic and acidic residues" evidence="1">
    <location>
        <begin position="568"/>
        <end position="594"/>
    </location>
</feature>
<feature type="compositionally biased region" description="Basic and acidic residues" evidence="1">
    <location>
        <begin position="171"/>
        <end position="200"/>
    </location>
</feature>
<feature type="compositionally biased region" description="Polar residues" evidence="1">
    <location>
        <begin position="37"/>
        <end position="56"/>
    </location>
</feature>
<gene>
    <name evidence="3" type="ORF">NTJ_09269</name>
</gene>
<feature type="region of interest" description="Disordered" evidence="1">
    <location>
        <begin position="447"/>
        <end position="594"/>
    </location>
</feature>
<feature type="compositionally biased region" description="Basic residues" evidence="1">
    <location>
        <begin position="216"/>
        <end position="244"/>
    </location>
</feature>
<dbReference type="Proteomes" id="UP001307889">
    <property type="component" value="Chromosome 7"/>
</dbReference>
<feature type="domain" description="DUF3752" evidence="2">
    <location>
        <begin position="477"/>
        <end position="613"/>
    </location>
</feature>
<feature type="compositionally biased region" description="Basic and acidic residues" evidence="1">
    <location>
        <begin position="89"/>
        <end position="140"/>
    </location>
</feature>
<feature type="compositionally biased region" description="Basic and acidic residues" evidence="1">
    <location>
        <begin position="500"/>
        <end position="510"/>
    </location>
</feature>
<accession>A0ABN7B146</accession>
<keyword evidence="4" id="KW-1185">Reference proteome</keyword>
<evidence type="ECO:0000313" key="3">
    <source>
        <dbReference type="EMBL" id="BES96457.1"/>
    </source>
</evidence>
<dbReference type="EMBL" id="AP028915">
    <property type="protein sequence ID" value="BES96457.1"/>
    <property type="molecule type" value="Genomic_DNA"/>
</dbReference>
<feature type="compositionally biased region" description="Basic residues" evidence="1">
    <location>
        <begin position="78"/>
        <end position="88"/>
    </location>
</feature>